<protein>
    <recommendedName>
        <fullName evidence="2">Pyrrolo-quinoline quinone repeat domain-containing protein</fullName>
    </recommendedName>
</protein>
<feature type="domain" description="Pyrrolo-quinoline quinone repeat" evidence="2">
    <location>
        <begin position="108"/>
        <end position="366"/>
    </location>
</feature>
<dbReference type="Pfam" id="PF13360">
    <property type="entry name" value="PQQ_2"/>
    <property type="match status" value="1"/>
</dbReference>
<dbReference type="PANTHER" id="PTHR34512:SF30">
    <property type="entry name" value="OUTER MEMBRANE PROTEIN ASSEMBLY FACTOR BAMB"/>
    <property type="match status" value="1"/>
</dbReference>
<keyword evidence="1" id="KW-0472">Membrane</keyword>
<evidence type="ECO:0000259" key="2">
    <source>
        <dbReference type="Pfam" id="PF13360"/>
    </source>
</evidence>
<dbReference type="InterPro" id="IPR002372">
    <property type="entry name" value="PQQ_rpt_dom"/>
</dbReference>
<dbReference type="PANTHER" id="PTHR34512">
    <property type="entry name" value="CELL SURFACE PROTEIN"/>
    <property type="match status" value="1"/>
</dbReference>
<dbReference type="AlphaFoldDB" id="A0A382CZM3"/>
<keyword evidence="1" id="KW-1133">Transmembrane helix</keyword>
<reference evidence="3" key="1">
    <citation type="submission" date="2018-05" db="EMBL/GenBank/DDBJ databases">
        <authorList>
            <person name="Lanie J.A."/>
            <person name="Ng W.-L."/>
            <person name="Kazmierczak K.M."/>
            <person name="Andrzejewski T.M."/>
            <person name="Davidsen T.M."/>
            <person name="Wayne K.J."/>
            <person name="Tettelin H."/>
            <person name="Glass J.I."/>
            <person name="Rusch D."/>
            <person name="Podicherti R."/>
            <person name="Tsui H.-C.T."/>
            <person name="Winkler M.E."/>
        </authorList>
    </citation>
    <scope>NUCLEOTIDE SEQUENCE</scope>
</reference>
<dbReference type="EMBL" id="UINC01036796">
    <property type="protein sequence ID" value="SVB31309.1"/>
    <property type="molecule type" value="Genomic_DNA"/>
</dbReference>
<organism evidence="3">
    <name type="scientific">marine metagenome</name>
    <dbReference type="NCBI Taxonomy" id="408172"/>
    <lineage>
        <taxon>unclassified sequences</taxon>
        <taxon>metagenomes</taxon>
        <taxon>ecological metagenomes</taxon>
    </lineage>
</organism>
<accession>A0A382CZM3</accession>
<dbReference type="Gene3D" id="2.130.10.10">
    <property type="entry name" value="YVTN repeat-like/Quinoprotein amine dehydrogenase"/>
    <property type="match status" value="1"/>
</dbReference>
<keyword evidence="1" id="KW-0812">Transmembrane</keyword>
<sequence>YVYHWQHRITNPVSPASALTLVSLLAGIICAATVLQAEDWREWRGADRLGIWYETGIINTFPDRGLKFTWRVPLGSGYAGPAVADGRVFVLDWKEDQNSRTLDGTERALALDEDTGTVLWTHEWKTSYQSLMARYAVGPRATPTVDGNRVYVVGATGKLFCLDVTSGDVIWEKDYVEEYNTSVPTWGVTSSPLVDGNRLIAIVGGEPDALVIAFDKNTGDEIWRAVEVVTEMGYAQPIIYEAGGARQLIAWHPTALVSLDPETGATYWNQPWEVGMNMAIATPVKGDDYLLVSQFYNGSLMMKLNPDRPTAMELWRGDSRSELPHQTDGLHAVMTTPIIVGDYIYGIGSYGELRGLDARTGTRLWDSGDMTPQERWGTAFMVRHTDRYFVNNGDGDLIIARFTPEGDIELDRTKLIEPTHEVGTSRAWIRTVNWSHPAYANKHIVHRNDTEIIRASLAASDY</sequence>
<dbReference type="SMART" id="SM00564">
    <property type="entry name" value="PQQ"/>
    <property type="match status" value="4"/>
</dbReference>
<feature type="transmembrane region" description="Helical" evidence="1">
    <location>
        <begin position="16"/>
        <end position="35"/>
    </location>
</feature>
<dbReference type="InterPro" id="IPR018391">
    <property type="entry name" value="PQQ_b-propeller_rpt"/>
</dbReference>
<proteinExistence type="predicted"/>
<dbReference type="InterPro" id="IPR011047">
    <property type="entry name" value="Quinoprotein_ADH-like_sf"/>
</dbReference>
<name>A0A382CZM3_9ZZZZ</name>
<feature type="non-terminal residue" evidence="3">
    <location>
        <position position="1"/>
    </location>
</feature>
<evidence type="ECO:0000256" key="1">
    <source>
        <dbReference type="SAM" id="Phobius"/>
    </source>
</evidence>
<dbReference type="SUPFAM" id="SSF50998">
    <property type="entry name" value="Quinoprotein alcohol dehydrogenase-like"/>
    <property type="match status" value="1"/>
</dbReference>
<dbReference type="InterPro" id="IPR015943">
    <property type="entry name" value="WD40/YVTN_repeat-like_dom_sf"/>
</dbReference>
<evidence type="ECO:0000313" key="3">
    <source>
        <dbReference type="EMBL" id="SVB31309.1"/>
    </source>
</evidence>
<gene>
    <name evidence="3" type="ORF">METZ01_LOCUS184163</name>
</gene>
<dbReference type="Gene3D" id="2.40.10.480">
    <property type="match status" value="1"/>
</dbReference>